<dbReference type="Pfam" id="PF09526">
    <property type="entry name" value="DUF2387"/>
    <property type="match status" value="1"/>
</dbReference>
<dbReference type="RefSeq" id="WP_036366985.1">
    <property type="nucleotide sequence ID" value="NZ_AOMT01000043.1"/>
</dbReference>
<dbReference type="OrthoDB" id="5881059at2"/>
<evidence type="ECO:0000313" key="2">
    <source>
        <dbReference type="Proteomes" id="UP000035860"/>
    </source>
</evidence>
<organism evidence="1 2">
    <name type="scientific">Moraxella bovoculi 237</name>
    <dbReference type="NCBI Taxonomy" id="743974"/>
    <lineage>
        <taxon>Bacteria</taxon>
        <taxon>Pseudomonadati</taxon>
        <taxon>Pseudomonadota</taxon>
        <taxon>Gammaproteobacteria</taxon>
        <taxon>Moraxellales</taxon>
        <taxon>Moraxellaceae</taxon>
        <taxon>Moraxella</taxon>
    </lineage>
</organism>
<proteinExistence type="predicted"/>
<accession>A0A066UEM6</accession>
<dbReference type="AlphaFoldDB" id="A0A066UEM6"/>
<protein>
    <recommendedName>
        <fullName evidence="3">Metal-binding protein</fullName>
    </recommendedName>
</protein>
<keyword evidence="2" id="KW-1185">Reference proteome</keyword>
<dbReference type="eggNOG" id="COG3529">
    <property type="taxonomic scope" value="Bacteria"/>
</dbReference>
<comment type="caution">
    <text evidence="1">The sequence shown here is derived from an EMBL/GenBank/DDBJ whole genome shotgun (WGS) entry which is preliminary data.</text>
</comment>
<evidence type="ECO:0000313" key="1">
    <source>
        <dbReference type="EMBL" id="KDN24327.1"/>
    </source>
</evidence>
<sequence>MRYQSTRPKRQFLAGVACPKCRTMDAIVQIQLFEPEFDEWIECTACDHSERRPTIDETAAMREQDSHDGVGVVKFK</sequence>
<name>A0A066UEM6_9GAMM</name>
<reference evidence="1 2" key="1">
    <citation type="journal article" date="2014" name="Genome Announc.">
        <title>Draft Genome Sequence of Moraxella bovoculi Strain 237T (ATCC BAA-1259T) Isolated from a Calf with Infectious Bovine Keratoconjunctivitis.</title>
        <authorList>
            <person name="Calcutt M.J."/>
            <person name="Foecking M.F."/>
            <person name="Martin N.T."/>
            <person name="Mhlanga-Mutangadura T."/>
            <person name="Reilly T.J."/>
        </authorList>
    </citation>
    <scope>NUCLEOTIDE SEQUENCE [LARGE SCALE GENOMIC DNA]</scope>
    <source>
        <strain evidence="1 2">237</strain>
    </source>
</reference>
<dbReference type="Proteomes" id="UP000035860">
    <property type="component" value="Unassembled WGS sequence"/>
</dbReference>
<evidence type="ECO:0008006" key="3">
    <source>
        <dbReference type="Google" id="ProtNLM"/>
    </source>
</evidence>
<dbReference type="InterPro" id="IPR012658">
    <property type="entry name" value="YheV"/>
</dbReference>
<gene>
    <name evidence="1" type="ORF">MBO_09283</name>
</gene>
<dbReference type="EMBL" id="AOMT01000043">
    <property type="protein sequence ID" value="KDN24327.1"/>
    <property type="molecule type" value="Genomic_DNA"/>
</dbReference>